<dbReference type="EMBL" id="AP019782">
    <property type="protein sequence ID" value="BBL70437.1"/>
    <property type="molecule type" value="Genomic_DNA"/>
</dbReference>
<protein>
    <submittedName>
        <fullName evidence="1">Uncharacterized protein</fullName>
    </submittedName>
</protein>
<proteinExistence type="predicted"/>
<sequence>MDFAGMAKRATLFDVAGTPIRVACIDDLIALKRAAGRPIDLADIEHLQRIRQP</sequence>
<dbReference type="AlphaFoldDB" id="A0A8D4VPT3"/>
<organism evidence="1 2">
    <name type="scientific">Methylogaea oryzae</name>
    <dbReference type="NCBI Taxonomy" id="1295382"/>
    <lineage>
        <taxon>Bacteria</taxon>
        <taxon>Pseudomonadati</taxon>
        <taxon>Pseudomonadota</taxon>
        <taxon>Gammaproteobacteria</taxon>
        <taxon>Methylococcales</taxon>
        <taxon>Methylococcaceae</taxon>
        <taxon>Methylogaea</taxon>
    </lineage>
</organism>
<evidence type="ECO:0000313" key="2">
    <source>
        <dbReference type="Proteomes" id="UP000824988"/>
    </source>
</evidence>
<keyword evidence="2" id="KW-1185">Reference proteome</keyword>
<name>A0A8D4VPT3_9GAMM</name>
<evidence type="ECO:0000313" key="1">
    <source>
        <dbReference type="EMBL" id="BBL70437.1"/>
    </source>
</evidence>
<dbReference type="KEGG" id="moz:MoryE10_10430"/>
<gene>
    <name evidence="1" type="ORF">MoryE10_10430</name>
</gene>
<accession>A0A8D4VPT3</accession>
<dbReference type="Proteomes" id="UP000824988">
    <property type="component" value="Chromosome"/>
</dbReference>
<reference evidence="1" key="1">
    <citation type="submission" date="2019-06" db="EMBL/GenBank/DDBJ databases">
        <title>Complete genome sequence of Methylogaea oryzae strain JCM16910.</title>
        <authorList>
            <person name="Asakawa S."/>
        </authorList>
    </citation>
    <scope>NUCLEOTIDE SEQUENCE</scope>
    <source>
        <strain evidence="1">E10</strain>
    </source>
</reference>